<keyword evidence="4" id="KW-1185">Reference proteome</keyword>
<keyword evidence="2" id="KW-1133">Transmembrane helix</keyword>
<protein>
    <submittedName>
        <fullName evidence="3">Uncharacterized protein</fullName>
    </submittedName>
</protein>
<gene>
    <name evidence="3" type="ORF">I6H46_04915</name>
</gene>
<dbReference type="KEGG" id="aob:I6H46_04915"/>
<dbReference type="RefSeq" id="WP_019118163.1">
    <property type="nucleotide sequence ID" value="NZ_CP067016.1"/>
</dbReference>
<evidence type="ECO:0000256" key="1">
    <source>
        <dbReference type="SAM" id="MobiDB-lite"/>
    </source>
</evidence>
<organism evidence="3 4">
    <name type="scientific">Anaerococcus obesiensis</name>
    <dbReference type="NCBI Taxonomy" id="1287640"/>
    <lineage>
        <taxon>Bacteria</taxon>
        <taxon>Bacillati</taxon>
        <taxon>Bacillota</taxon>
        <taxon>Tissierellia</taxon>
        <taxon>Tissierellales</taxon>
        <taxon>Peptoniphilaceae</taxon>
        <taxon>Anaerococcus</taxon>
    </lineage>
</organism>
<feature type="compositionally biased region" description="Basic and acidic residues" evidence="1">
    <location>
        <begin position="199"/>
        <end position="209"/>
    </location>
</feature>
<dbReference type="EMBL" id="CP067016">
    <property type="protein sequence ID" value="QQN55293.1"/>
    <property type="molecule type" value="Genomic_DNA"/>
</dbReference>
<reference evidence="3 4" key="1">
    <citation type="submission" date="2020-12" db="EMBL/GenBank/DDBJ databases">
        <title>FDA dAtabase for Regulatory Grade micrObial Sequences (FDA-ARGOS): Supporting development and validation of Infectious Disease Dx tests.</title>
        <authorList>
            <person name="Sproer C."/>
            <person name="Gronow S."/>
            <person name="Severitt S."/>
            <person name="Schroder I."/>
            <person name="Tallon L."/>
            <person name="Sadzewicz L."/>
            <person name="Zhao X."/>
            <person name="Boylan J."/>
            <person name="Ott S."/>
            <person name="Bowen H."/>
            <person name="Vavikolanu K."/>
            <person name="Mehta A."/>
            <person name="Aluvathingal J."/>
            <person name="Nadendla S."/>
            <person name="Lowell S."/>
            <person name="Myers T."/>
            <person name="Yan Y."/>
            <person name="Sichtig H."/>
        </authorList>
    </citation>
    <scope>NUCLEOTIDE SEQUENCE [LARGE SCALE GENOMIC DNA]</scope>
    <source>
        <strain evidence="3 4">FDAARGOS_989</strain>
    </source>
</reference>
<keyword evidence="2" id="KW-0812">Transmembrane</keyword>
<feature type="transmembrane region" description="Helical" evidence="2">
    <location>
        <begin position="114"/>
        <end position="131"/>
    </location>
</feature>
<evidence type="ECO:0000313" key="4">
    <source>
        <dbReference type="Proteomes" id="UP000595871"/>
    </source>
</evidence>
<keyword evidence="2" id="KW-0472">Membrane</keyword>
<feature type="compositionally biased region" description="Basic and acidic residues" evidence="1">
    <location>
        <begin position="171"/>
        <end position="191"/>
    </location>
</feature>
<sequence>MKKISKFFLGLASIYYLFISLALFLASLFSLLVNRNYVFAIFDLLGFSNISLEIIKPILFVMLFLLFILISTVDRKIFKSIKFGEYFLFNIFTGFFFIFISIVGQVFFRDKIFIVSYLFNIFLIIGSMIGLKEKSKVYYNDEENSNEINVDDNKTFEKTNEDEKEIEISDENFKENKIEENPQVFVKKDEGNTNQKDIVSNRKEDTENK</sequence>
<name>A0A7T7USB1_9FIRM</name>
<feature type="transmembrane region" description="Helical" evidence="2">
    <location>
        <begin position="7"/>
        <end position="34"/>
    </location>
</feature>
<proteinExistence type="predicted"/>
<feature type="transmembrane region" description="Helical" evidence="2">
    <location>
        <begin position="54"/>
        <end position="74"/>
    </location>
</feature>
<dbReference type="Proteomes" id="UP000595871">
    <property type="component" value="Chromosome"/>
</dbReference>
<evidence type="ECO:0000313" key="3">
    <source>
        <dbReference type="EMBL" id="QQN55293.1"/>
    </source>
</evidence>
<accession>A0A7T7USB1</accession>
<dbReference type="AlphaFoldDB" id="A0A7T7USB1"/>
<evidence type="ECO:0000256" key="2">
    <source>
        <dbReference type="SAM" id="Phobius"/>
    </source>
</evidence>
<feature type="transmembrane region" description="Helical" evidence="2">
    <location>
        <begin position="86"/>
        <end position="108"/>
    </location>
</feature>
<feature type="region of interest" description="Disordered" evidence="1">
    <location>
        <begin position="169"/>
        <end position="209"/>
    </location>
</feature>